<proteinExistence type="predicted"/>
<protein>
    <submittedName>
        <fullName evidence="1">Putative Major capsid protein HK97</fullName>
    </submittedName>
</protein>
<name>A0A0F7L2T9_9VIRU</name>
<reference evidence="1" key="2">
    <citation type="submission" date="2015-03" db="EMBL/GenBank/DDBJ databases">
        <authorList>
            <person name="Chow C.-E.T."/>
            <person name="Winget D.M."/>
            <person name="White R.A.III."/>
            <person name="Hallam S.J."/>
            <person name="Suttle C.A."/>
        </authorList>
    </citation>
    <scope>NUCLEOTIDE SEQUENCE</scope>
    <source>
        <strain evidence="1">Anoxic2_3</strain>
    </source>
</reference>
<sequence>MRVFGIFQMSTTSVHVKASPAAAVATLLVITSALFKMPVGSAPVPEPSMQTRSISVAIVARRSSRTTCSMLGEVLSNALRLMSVKVPKVLPVKVT</sequence>
<dbReference type="EMBL" id="KR029587">
    <property type="protein sequence ID" value="AKH46874.1"/>
    <property type="molecule type" value="Genomic_DNA"/>
</dbReference>
<accession>A0A0F7L2T9</accession>
<organism evidence="1">
    <name type="scientific">uncultured marine virus</name>
    <dbReference type="NCBI Taxonomy" id="186617"/>
    <lineage>
        <taxon>Viruses</taxon>
        <taxon>environmental samples</taxon>
    </lineage>
</organism>
<evidence type="ECO:0000313" key="1">
    <source>
        <dbReference type="EMBL" id="AKH46874.1"/>
    </source>
</evidence>
<reference evidence="1" key="1">
    <citation type="journal article" date="2015" name="Front. Microbiol.">
        <title>Combining genomic sequencing methods to explore viral diversity and reveal potential virus-host interactions.</title>
        <authorList>
            <person name="Chow C.E."/>
            <person name="Winget D.M."/>
            <person name="White R.A.III."/>
            <person name="Hallam S.J."/>
            <person name="Suttle C.A."/>
        </authorList>
    </citation>
    <scope>NUCLEOTIDE SEQUENCE</scope>
    <source>
        <strain evidence="1">Anoxic2_3</strain>
    </source>
</reference>